<gene>
    <name evidence="2" type="ORF">SFOMI_4940</name>
</gene>
<dbReference type="InterPro" id="IPR048554">
    <property type="entry name" value="DACNG"/>
</dbReference>
<sequence>MKPLQQFMWGYQEHFQGNVESLAREVFRLIGFEGEPNALLVGLAIPGEDVRNPVCLSPEDGRWTQEMFATLPQAAQLAYEQHPDQNMFYGDPVTMAEKPENLRRRAITDEVRRHLGLDDERFGVRSFCSLAIPYEKYYVVAVLQVPVAQLEIHPTIRYAGAFGENETNFIRICIGLILQEAANELLKPWPQPGRMLNGDAKLSAAEIVGRAAQSFMRIPFISGDISNWGLFDRVEAVAKLLYEREPGRAGLVLAGPDDPNIHYVMRLAEPVSLGQARWLRKMVEMSKDGAQLIIGYDEVYGIGSVSDVSAPPFVIDLIGPHEWDLKQGETIFLRVRHGAAKLAQEPISAERFRDNAKRIFERITDPAVARMNNILRLLAGLKRGSLIIFAADATAEAERLRGQGTRIVPSAITLELLERATAIDGAILADPSGVCHAIGVILDGEANDDCTPSRGSRFNSAVRYVGDGSAQRLAFVISDDATLDVVPLLRPQIDRDHVLAAIEELEAADLDNFHKCRKFLDSHRFYIDQDQCDRINAALDRIEEGPKAVGQIWFSTTRFAPNPAMNAGYFLSTDEERRRNRT</sequence>
<dbReference type="InterPro" id="IPR036888">
    <property type="entry name" value="DNA_integrity_DisA_N_sf"/>
</dbReference>
<comment type="caution">
    <text evidence="2">The sequence shown here is derived from an EMBL/GenBank/DDBJ whole genome shotgun (WGS) entry which is preliminary data.</text>
</comment>
<proteinExistence type="predicted"/>
<evidence type="ECO:0000313" key="3">
    <source>
        <dbReference type="Proteomes" id="UP000221538"/>
    </source>
</evidence>
<evidence type="ECO:0000313" key="2">
    <source>
        <dbReference type="EMBL" id="GAY24360.1"/>
    </source>
</evidence>
<protein>
    <recommendedName>
        <fullName evidence="1">DAC domain-containing protein</fullName>
    </recommendedName>
</protein>
<dbReference type="PROSITE" id="PS51794">
    <property type="entry name" value="DAC"/>
    <property type="match status" value="1"/>
</dbReference>
<reference evidence="2 3" key="2">
    <citation type="journal article" date="2013" name="Environ. Sci. Technol.">
        <title>The 4-tert-butylphenol-utilizing bacterium Sphingobium fuliginis OMI can degrade bisphenols via phenolic ring hydroxylation and meta-cleavage pathway.</title>
        <authorList>
            <person name="Ogata Y."/>
            <person name="Goda S."/>
            <person name="Toyama T."/>
            <person name="Sei K."/>
            <person name="Ike M."/>
        </authorList>
    </citation>
    <scope>NUCLEOTIDE SEQUENCE [LARGE SCALE GENOMIC DNA]</scope>
    <source>
        <strain evidence="2 3">OMI</strain>
    </source>
</reference>
<organism evidence="2 3">
    <name type="scientific">Sphingobium fuliginis (strain ATCC 27551)</name>
    <dbReference type="NCBI Taxonomy" id="336203"/>
    <lineage>
        <taxon>Bacteria</taxon>
        <taxon>Pseudomonadati</taxon>
        <taxon>Pseudomonadota</taxon>
        <taxon>Alphaproteobacteria</taxon>
        <taxon>Sphingomonadales</taxon>
        <taxon>Sphingomonadaceae</taxon>
        <taxon>Sphingobium</taxon>
    </lineage>
</organism>
<evidence type="ECO:0000259" key="1">
    <source>
        <dbReference type="PROSITE" id="PS51794"/>
    </source>
</evidence>
<accession>A0A292ZNA5</accession>
<dbReference type="SUPFAM" id="SSF143597">
    <property type="entry name" value="YojJ-like"/>
    <property type="match status" value="1"/>
</dbReference>
<reference evidence="2 3" key="1">
    <citation type="journal article" date="2013" name="Biodegradation">
        <title>Occurrence of 4-tert-butylphenol (4-t-BP) biodegradation in an aquatic sample caused by the presence of Spirodela polyrrhiza and isolation of a 4-t-BP-utilizing bacterium.</title>
        <authorList>
            <person name="Ogata Y."/>
            <person name="Toyama T."/>
            <person name="Yu N."/>
            <person name="Wang X."/>
            <person name="Sei K."/>
            <person name="Ike M."/>
        </authorList>
    </citation>
    <scope>NUCLEOTIDE SEQUENCE [LARGE SCALE GENOMIC DNA]</scope>
    <source>
        <strain evidence="2 3">OMI</strain>
    </source>
</reference>
<dbReference type="Pfam" id="PF21752">
    <property type="entry name" value="DACNG"/>
    <property type="match status" value="1"/>
</dbReference>
<dbReference type="EMBL" id="BEWI01000032">
    <property type="protein sequence ID" value="GAY24360.1"/>
    <property type="molecule type" value="Genomic_DNA"/>
</dbReference>
<feature type="domain" description="DAC" evidence="1">
    <location>
        <begin position="353"/>
        <end position="501"/>
    </location>
</feature>
<dbReference type="Proteomes" id="UP000221538">
    <property type="component" value="Unassembled WGS sequence"/>
</dbReference>
<dbReference type="Pfam" id="PF21750">
    <property type="entry name" value="DACNH"/>
    <property type="match status" value="1"/>
</dbReference>
<dbReference type="InterPro" id="IPR003390">
    <property type="entry name" value="DNA_integrity_scan_DisA_N"/>
</dbReference>
<name>A0A292ZNA5_SPHSA</name>
<dbReference type="InterPro" id="IPR048555">
    <property type="entry name" value="DACNH"/>
</dbReference>
<dbReference type="AlphaFoldDB" id="A0A292ZNA5"/>